<accession>A0A844FGX8</accession>
<protein>
    <submittedName>
        <fullName evidence="2">Multidrug ABC transporter permease</fullName>
    </submittedName>
</protein>
<keyword evidence="1" id="KW-0472">Membrane</keyword>
<dbReference type="RefSeq" id="WP_154483890.1">
    <property type="nucleotide sequence ID" value="NZ_VULR01000006.1"/>
</dbReference>
<name>A0A844FGX8_9FIRM</name>
<dbReference type="PANTHER" id="PTHR37305">
    <property type="entry name" value="INTEGRAL MEMBRANE PROTEIN-RELATED"/>
    <property type="match status" value="1"/>
</dbReference>
<comment type="caution">
    <text evidence="2">The sequence shown here is derived from an EMBL/GenBank/DDBJ whole genome shotgun (WGS) entry which is preliminary data.</text>
</comment>
<dbReference type="OrthoDB" id="9781996at2"/>
<feature type="transmembrane region" description="Helical" evidence="1">
    <location>
        <begin position="15"/>
        <end position="36"/>
    </location>
</feature>
<sequence length="249" mass="28958">MKNLIKTEFIKLKKANVWTSVAVIPMISILFGSGNYYMNREILQNQWYSLWTQVSLFYGFFFYAIILAITASYSWRMEHKDNNWNRILALPYTYSQLIISKFISISIVSLFIQSIFVVFYYITGKFIFQFQTGFPYEVFLWAGISWIISIAICTMQSFISMKIKYFSIPVGIALFLCFVGIGFYIFNEIGLGENLAYFSPNSLLIVGMSSNKSEILKASEYIKMIVSTILFTIFFTLLSIRSIKKMRKC</sequence>
<evidence type="ECO:0000313" key="3">
    <source>
        <dbReference type="Proteomes" id="UP000462760"/>
    </source>
</evidence>
<evidence type="ECO:0000313" key="2">
    <source>
        <dbReference type="EMBL" id="MSS43208.1"/>
    </source>
</evidence>
<keyword evidence="1" id="KW-1133">Transmembrane helix</keyword>
<dbReference type="EMBL" id="VULR01000006">
    <property type="protein sequence ID" value="MSS43208.1"/>
    <property type="molecule type" value="Genomic_DNA"/>
</dbReference>
<dbReference type="CDD" id="cd21809">
    <property type="entry name" value="ABC-2_lan_permease-like"/>
    <property type="match status" value="1"/>
</dbReference>
<dbReference type="AlphaFoldDB" id="A0A844FGX8"/>
<dbReference type="Proteomes" id="UP000462760">
    <property type="component" value="Unassembled WGS sequence"/>
</dbReference>
<proteinExistence type="predicted"/>
<reference evidence="2 3" key="1">
    <citation type="submission" date="2019-08" db="EMBL/GenBank/DDBJ databases">
        <title>In-depth cultivation of the pig gut microbiome towards novel bacterial diversity and tailored functional studies.</title>
        <authorList>
            <person name="Wylensek D."/>
            <person name="Hitch T.C.A."/>
            <person name="Clavel T."/>
        </authorList>
    </citation>
    <scope>NUCLEOTIDE SEQUENCE [LARGE SCALE GENOMIC DNA]</scope>
    <source>
        <strain evidence="2 3">Med78-601-WT-4W-RMD-3</strain>
    </source>
</reference>
<dbReference type="PANTHER" id="PTHR37305:SF1">
    <property type="entry name" value="MEMBRANE PROTEIN"/>
    <property type="match status" value="1"/>
</dbReference>
<gene>
    <name evidence="2" type="ORF">FYJ27_05610</name>
</gene>
<feature type="transmembrane region" description="Helical" evidence="1">
    <location>
        <begin position="221"/>
        <end position="240"/>
    </location>
</feature>
<feature type="transmembrane region" description="Helical" evidence="1">
    <location>
        <begin position="56"/>
        <end position="76"/>
    </location>
</feature>
<evidence type="ECO:0000256" key="1">
    <source>
        <dbReference type="SAM" id="Phobius"/>
    </source>
</evidence>
<keyword evidence="1" id="KW-0812">Transmembrane</keyword>
<feature type="transmembrane region" description="Helical" evidence="1">
    <location>
        <begin position="165"/>
        <end position="186"/>
    </location>
</feature>
<dbReference type="Pfam" id="PF12730">
    <property type="entry name" value="ABC2_membrane_4"/>
    <property type="match status" value="1"/>
</dbReference>
<feature type="transmembrane region" description="Helical" evidence="1">
    <location>
        <begin position="134"/>
        <end position="153"/>
    </location>
</feature>
<feature type="transmembrane region" description="Helical" evidence="1">
    <location>
        <begin position="97"/>
        <end position="122"/>
    </location>
</feature>
<organism evidence="2 3">
    <name type="scientific">Anaerosalibacter bizertensis</name>
    <dbReference type="NCBI Taxonomy" id="932217"/>
    <lineage>
        <taxon>Bacteria</taxon>
        <taxon>Bacillati</taxon>
        <taxon>Bacillota</taxon>
        <taxon>Tissierellia</taxon>
        <taxon>Tissierellales</taxon>
        <taxon>Sporanaerobacteraceae</taxon>
        <taxon>Anaerosalibacter</taxon>
    </lineage>
</organism>